<dbReference type="PROSITE" id="PS50158">
    <property type="entry name" value="ZF_CCHC"/>
    <property type="match status" value="1"/>
</dbReference>
<organism evidence="4 5">
    <name type="scientific">Phytophthora megakarya</name>
    <dbReference type="NCBI Taxonomy" id="4795"/>
    <lineage>
        <taxon>Eukaryota</taxon>
        <taxon>Sar</taxon>
        <taxon>Stramenopiles</taxon>
        <taxon>Oomycota</taxon>
        <taxon>Peronosporomycetes</taxon>
        <taxon>Peronosporales</taxon>
        <taxon>Peronosporaceae</taxon>
        <taxon>Phytophthora</taxon>
    </lineage>
</organism>
<dbReference type="STRING" id="4795.A0A225VL45"/>
<feature type="domain" description="CCHC-type" evidence="3">
    <location>
        <begin position="126"/>
        <end position="142"/>
    </location>
</feature>
<evidence type="ECO:0000256" key="2">
    <source>
        <dbReference type="SAM" id="MobiDB-lite"/>
    </source>
</evidence>
<keyword evidence="1" id="KW-0479">Metal-binding</keyword>
<feature type="region of interest" description="Disordered" evidence="2">
    <location>
        <begin position="60"/>
        <end position="122"/>
    </location>
</feature>
<evidence type="ECO:0000313" key="4">
    <source>
        <dbReference type="EMBL" id="OWZ05814.1"/>
    </source>
</evidence>
<comment type="caution">
    <text evidence="4">The sequence shown here is derived from an EMBL/GenBank/DDBJ whole genome shotgun (WGS) entry which is preliminary data.</text>
</comment>
<dbReference type="InterPro" id="IPR036875">
    <property type="entry name" value="Znf_CCHC_sf"/>
</dbReference>
<keyword evidence="1" id="KW-0863">Zinc-finger</keyword>
<dbReference type="GO" id="GO:0008270">
    <property type="term" value="F:zinc ion binding"/>
    <property type="evidence" value="ECO:0007669"/>
    <property type="project" value="UniProtKB-KW"/>
</dbReference>
<sequence>MALPTEAGSTVANTVAVEPDAGSVELFINPQGVWNNYTGTWELPAGRVWNGKYWIRTTNRRNPRRSRSRAEREESDDDTAAGLPPRRKLKAAARVVTAKEEPSYQSTTMAGARSEKSRGPPSGVARCFKCGKEGQWAHACPRGLQCYACREWGHFARDFPNTEARSRNDAFLQAKKETTDETRREVRKAGECQMKILAVAKRRSDEHEPIGDQQRSVEDRRVRRSREMVQALREVDDHERGKRRDCERAAKDERRARVRLSKQSYEDTYTPHGSERVVEYVRADDGMPTAMMEVEGDRCAVKFDSCVRYSVVGTEWLQYGARLSKPHPVDNVEGIGGITLAVIGIWEFDLKTTFNDVIKTKACVVKGCKGEFLGVEFMQEHGAAIDFKKHEVRYRSGGHTVVIPF</sequence>
<dbReference type="Proteomes" id="UP000198211">
    <property type="component" value="Unassembled WGS sequence"/>
</dbReference>
<dbReference type="AlphaFoldDB" id="A0A225VL45"/>
<dbReference type="Gene3D" id="4.10.60.10">
    <property type="entry name" value="Zinc finger, CCHC-type"/>
    <property type="match status" value="1"/>
</dbReference>
<evidence type="ECO:0000259" key="3">
    <source>
        <dbReference type="PROSITE" id="PS50158"/>
    </source>
</evidence>
<dbReference type="GO" id="GO:0003676">
    <property type="term" value="F:nucleic acid binding"/>
    <property type="evidence" value="ECO:0007669"/>
    <property type="project" value="InterPro"/>
</dbReference>
<accession>A0A225VL45</accession>
<keyword evidence="5" id="KW-1185">Reference proteome</keyword>
<dbReference type="InterPro" id="IPR001878">
    <property type="entry name" value="Znf_CCHC"/>
</dbReference>
<dbReference type="SUPFAM" id="SSF57756">
    <property type="entry name" value="Retrovirus zinc finger-like domains"/>
    <property type="match status" value="1"/>
</dbReference>
<proteinExistence type="predicted"/>
<dbReference type="OrthoDB" id="125001at2759"/>
<reference evidence="5" key="1">
    <citation type="submission" date="2017-03" db="EMBL/GenBank/DDBJ databases">
        <title>Phytopthora megakarya and P. palmivora, two closely related causual agents of cacao black pod achieved similar genome size and gene model numbers by different mechanisms.</title>
        <authorList>
            <person name="Ali S."/>
            <person name="Shao J."/>
            <person name="Larry D.J."/>
            <person name="Kronmiller B."/>
            <person name="Shen D."/>
            <person name="Strem M.D."/>
            <person name="Melnick R.L."/>
            <person name="Guiltinan M.J."/>
            <person name="Tyler B.M."/>
            <person name="Meinhardt L.W."/>
            <person name="Bailey B.A."/>
        </authorList>
    </citation>
    <scope>NUCLEOTIDE SEQUENCE [LARGE SCALE GENOMIC DNA]</scope>
    <source>
        <strain evidence="5">zdho120</strain>
    </source>
</reference>
<feature type="region of interest" description="Disordered" evidence="2">
    <location>
        <begin position="203"/>
        <end position="224"/>
    </location>
</feature>
<dbReference type="EMBL" id="NBNE01004240">
    <property type="protein sequence ID" value="OWZ05814.1"/>
    <property type="molecule type" value="Genomic_DNA"/>
</dbReference>
<dbReference type="SMART" id="SM00343">
    <property type="entry name" value="ZnF_C2HC"/>
    <property type="match status" value="2"/>
</dbReference>
<evidence type="ECO:0000256" key="1">
    <source>
        <dbReference type="PROSITE-ProRule" id="PRU00047"/>
    </source>
</evidence>
<gene>
    <name evidence="4" type="ORF">PHMEG_00022026</name>
</gene>
<protein>
    <recommendedName>
        <fullName evidence="3">CCHC-type domain-containing protein</fullName>
    </recommendedName>
</protein>
<name>A0A225VL45_9STRA</name>
<keyword evidence="1" id="KW-0862">Zinc</keyword>
<evidence type="ECO:0000313" key="5">
    <source>
        <dbReference type="Proteomes" id="UP000198211"/>
    </source>
</evidence>